<proteinExistence type="predicted"/>
<evidence type="ECO:0000313" key="3">
    <source>
        <dbReference type="EMBL" id="GGZ01958.1"/>
    </source>
</evidence>
<keyword evidence="1" id="KW-0472">Membrane</keyword>
<reference evidence="3" key="2">
    <citation type="submission" date="2020-09" db="EMBL/GenBank/DDBJ databases">
        <authorList>
            <person name="Sun Q."/>
            <person name="Kim S."/>
        </authorList>
    </citation>
    <scope>NUCLEOTIDE SEQUENCE</scope>
    <source>
        <strain evidence="3">KCTC 32255</strain>
    </source>
</reference>
<evidence type="ECO:0000256" key="1">
    <source>
        <dbReference type="SAM" id="Phobius"/>
    </source>
</evidence>
<dbReference type="EMBL" id="BMZA01000004">
    <property type="protein sequence ID" value="GGZ01958.1"/>
    <property type="molecule type" value="Genomic_DNA"/>
</dbReference>
<feature type="domain" description="TadE-like" evidence="2">
    <location>
        <begin position="19"/>
        <end position="61"/>
    </location>
</feature>
<keyword evidence="1" id="KW-1133">Transmembrane helix</keyword>
<gene>
    <name evidence="3" type="ORF">GCM10011614_16090</name>
</gene>
<comment type="caution">
    <text evidence="3">The sequence shown here is derived from an EMBL/GenBank/DDBJ whole genome shotgun (WGS) entry which is preliminary data.</text>
</comment>
<reference evidence="3" key="1">
    <citation type="journal article" date="2014" name="Int. J. Syst. Evol. Microbiol.">
        <title>Complete genome sequence of Corynebacterium casei LMG S-19264T (=DSM 44701T), isolated from a smear-ripened cheese.</title>
        <authorList>
            <consortium name="US DOE Joint Genome Institute (JGI-PGF)"/>
            <person name="Walter F."/>
            <person name="Albersmeier A."/>
            <person name="Kalinowski J."/>
            <person name="Ruckert C."/>
        </authorList>
    </citation>
    <scope>NUCLEOTIDE SEQUENCE</scope>
    <source>
        <strain evidence="3">KCTC 32255</strain>
    </source>
</reference>
<dbReference type="Pfam" id="PF07811">
    <property type="entry name" value="TadE"/>
    <property type="match status" value="1"/>
</dbReference>
<keyword evidence="4" id="KW-1185">Reference proteome</keyword>
<name>A0A918UEU6_9SPHN</name>
<organism evidence="3 4">
    <name type="scientific">Novosphingobium colocasiae</name>
    <dbReference type="NCBI Taxonomy" id="1256513"/>
    <lineage>
        <taxon>Bacteria</taxon>
        <taxon>Pseudomonadati</taxon>
        <taxon>Pseudomonadota</taxon>
        <taxon>Alphaproteobacteria</taxon>
        <taxon>Sphingomonadales</taxon>
        <taxon>Sphingomonadaceae</taxon>
        <taxon>Novosphingobium</taxon>
    </lineage>
</organism>
<dbReference type="AlphaFoldDB" id="A0A918UEU6"/>
<protein>
    <recommendedName>
        <fullName evidence="2">TadE-like domain-containing protein</fullName>
    </recommendedName>
</protein>
<sequence>MIALRTRRFAARLRGACEGAAAVEFALAAPVLLVLLIGMFDMGHMAYLNAVLNGAVEKVARDSALETANTTTSDQAVGTIMAGVAPGASVTTTRKSYYDFTDVARPEQWGDTNANGRCDNGESYTDENNNGSWDADIGRTGNGGSGDVVYLTATMTYQPLFKVPFTGNANGTRTLRATAVTKNQPFGNQGQYSTAARTCT</sequence>
<evidence type="ECO:0000313" key="4">
    <source>
        <dbReference type="Proteomes" id="UP000648075"/>
    </source>
</evidence>
<accession>A0A918UEU6</accession>
<dbReference type="Proteomes" id="UP000648075">
    <property type="component" value="Unassembled WGS sequence"/>
</dbReference>
<dbReference type="RefSeq" id="WP_189620669.1">
    <property type="nucleotide sequence ID" value="NZ_BMZA01000004.1"/>
</dbReference>
<dbReference type="InterPro" id="IPR012495">
    <property type="entry name" value="TadE-like_dom"/>
</dbReference>
<feature type="transmembrane region" description="Helical" evidence="1">
    <location>
        <begin position="21"/>
        <end position="40"/>
    </location>
</feature>
<evidence type="ECO:0000259" key="2">
    <source>
        <dbReference type="Pfam" id="PF07811"/>
    </source>
</evidence>
<keyword evidence="1" id="KW-0812">Transmembrane</keyword>